<proteinExistence type="inferred from homology"/>
<dbReference type="InterPro" id="IPR044861">
    <property type="entry name" value="IPNS-like_FE2OG_OXY"/>
</dbReference>
<name>W9WBQ3_9EURO</name>
<dbReference type="SUPFAM" id="SSF51197">
    <property type="entry name" value="Clavaminate synthase-like"/>
    <property type="match status" value="1"/>
</dbReference>
<sequence>MVLITNFSIPIKQLAKMIAPMSHGDLPAFPEGLPLAPIARISHNKLLQNDPAEAEKVLEACRTHGFFYLDLTDTDDGQTLLGESEDLLELAYRAFDCPVEEKRNYALVKGVSLFGYKENGTVKLTDPEKRPDTTEFFNVSKDHMHGITESRTYPSAITDNRDLFKQFTRNAHETCMLVLTTLAKQLNLAPEAFANKNLFSEPSGDHCRLTHKFAHHSDKSAIGLPSHTDFGSITMLFNWLGGLQIQSHDPAKNKEWEYVKPVPGHAIINLGDAMVTFTNGLLKSGKHRVIPAPGEQVNVDRYSIVYFVRPHDSVLMEPLPEFTNLAAHLKVAGKFEPEGGKTLTAGEWMRQRSIQLGS</sequence>
<dbReference type="HOGENOM" id="CLU_010119_4_0_1"/>
<dbReference type="AlphaFoldDB" id="W9WBQ3"/>
<keyword evidence="2" id="KW-0479">Metal-binding</keyword>
<dbReference type="OrthoDB" id="288590at2759"/>
<dbReference type="GO" id="GO:0044283">
    <property type="term" value="P:small molecule biosynthetic process"/>
    <property type="evidence" value="ECO:0007669"/>
    <property type="project" value="UniProtKB-ARBA"/>
</dbReference>
<dbReference type="Pfam" id="PF14226">
    <property type="entry name" value="DIOX_N"/>
    <property type="match status" value="1"/>
</dbReference>
<reference evidence="4 5" key="1">
    <citation type="submission" date="2013-03" db="EMBL/GenBank/DDBJ databases">
        <title>The Genome Sequence of Cladophialophora yegresii CBS 114405.</title>
        <authorList>
            <consortium name="The Broad Institute Genomics Platform"/>
            <person name="Cuomo C."/>
            <person name="de Hoog S."/>
            <person name="Gorbushina A."/>
            <person name="Walker B."/>
            <person name="Young S.K."/>
            <person name="Zeng Q."/>
            <person name="Gargeya S."/>
            <person name="Fitzgerald M."/>
            <person name="Haas B."/>
            <person name="Abouelleil A."/>
            <person name="Allen A.W."/>
            <person name="Alvarado L."/>
            <person name="Arachchi H.M."/>
            <person name="Berlin A.M."/>
            <person name="Chapman S.B."/>
            <person name="Gainer-Dewar J."/>
            <person name="Goldberg J."/>
            <person name="Griggs A."/>
            <person name="Gujja S."/>
            <person name="Hansen M."/>
            <person name="Howarth C."/>
            <person name="Imamovic A."/>
            <person name="Ireland A."/>
            <person name="Larimer J."/>
            <person name="McCowan C."/>
            <person name="Murphy C."/>
            <person name="Pearson M."/>
            <person name="Poon T.W."/>
            <person name="Priest M."/>
            <person name="Roberts A."/>
            <person name="Saif S."/>
            <person name="Shea T."/>
            <person name="Sisk P."/>
            <person name="Sykes S."/>
            <person name="Wortman J."/>
            <person name="Nusbaum C."/>
            <person name="Birren B."/>
        </authorList>
    </citation>
    <scope>NUCLEOTIDE SEQUENCE [LARGE SCALE GENOMIC DNA]</scope>
    <source>
        <strain evidence="4 5">CBS 114405</strain>
    </source>
</reference>
<dbReference type="PANTHER" id="PTHR47990">
    <property type="entry name" value="2-OXOGLUTARATE (2OG) AND FE(II)-DEPENDENT OXYGENASE SUPERFAMILY PROTEIN-RELATED"/>
    <property type="match status" value="1"/>
</dbReference>
<evidence type="ECO:0000256" key="1">
    <source>
        <dbReference type="ARBA" id="ARBA00008056"/>
    </source>
</evidence>
<accession>W9WBQ3</accession>
<dbReference type="GeneID" id="19177449"/>
<organism evidence="4 5">
    <name type="scientific">Cladophialophora yegresii CBS 114405</name>
    <dbReference type="NCBI Taxonomy" id="1182544"/>
    <lineage>
        <taxon>Eukaryota</taxon>
        <taxon>Fungi</taxon>
        <taxon>Dikarya</taxon>
        <taxon>Ascomycota</taxon>
        <taxon>Pezizomycotina</taxon>
        <taxon>Eurotiomycetes</taxon>
        <taxon>Chaetothyriomycetidae</taxon>
        <taxon>Chaetothyriales</taxon>
        <taxon>Herpotrichiellaceae</taxon>
        <taxon>Cladophialophora</taxon>
    </lineage>
</organism>
<dbReference type="PROSITE" id="PS51471">
    <property type="entry name" value="FE2OG_OXY"/>
    <property type="match status" value="1"/>
</dbReference>
<dbReference type="InterPro" id="IPR026992">
    <property type="entry name" value="DIOX_N"/>
</dbReference>
<dbReference type="Pfam" id="PF03171">
    <property type="entry name" value="2OG-FeII_Oxy"/>
    <property type="match status" value="1"/>
</dbReference>
<dbReference type="GO" id="GO:0046872">
    <property type="term" value="F:metal ion binding"/>
    <property type="evidence" value="ECO:0007669"/>
    <property type="project" value="UniProtKB-KW"/>
</dbReference>
<dbReference type="VEuPathDB" id="FungiDB:A1O7_02845"/>
<evidence type="ECO:0000256" key="2">
    <source>
        <dbReference type="RuleBase" id="RU003682"/>
    </source>
</evidence>
<dbReference type="EMBL" id="AMGW01000002">
    <property type="protein sequence ID" value="EXJ62410.1"/>
    <property type="molecule type" value="Genomic_DNA"/>
</dbReference>
<dbReference type="STRING" id="1182544.W9WBQ3"/>
<comment type="similarity">
    <text evidence="1 2">Belongs to the iron/ascorbate-dependent oxidoreductase family.</text>
</comment>
<comment type="caution">
    <text evidence="4">The sequence shown here is derived from an EMBL/GenBank/DDBJ whole genome shotgun (WGS) entry which is preliminary data.</text>
</comment>
<dbReference type="eggNOG" id="KOG0143">
    <property type="taxonomic scope" value="Eukaryota"/>
</dbReference>
<keyword evidence="2" id="KW-0408">Iron</keyword>
<dbReference type="InterPro" id="IPR050231">
    <property type="entry name" value="Iron_ascorbate_oxido_reductase"/>
</dbReference>
<feature type="domain" description="Fe2OG dioxygenase" evidence="3">
    <location>
        <begin position="203"/>
        <end position="310"/>
    </location>
</feature>
<evidence type="ECO:0000259" key="3">
    <source>
        <dbReference type="PROSITE" id="PS51471"/>
    </source>
</evidence>
<gene>
    <name evidence="4" type="ORF">A1O7_02845</name>
</gene>
<keyword evidence="2" id="KW-0560">Oxidoreductase</keyword>
<dbReference type="Gene3D" id="2.60.120.330">
    <property type="entry name" value="B-lactam Antibiotic, Isopenicillin N Synthase, Chain"/>
    <property type="match status" value="1"/>
</dbReference>
<evidence type="ECO:0000313" key="5">
    <source>
        <dbReference type="Proteomes" id="UP000019473"/>
    </source>
</evidence>
<dbReference type="GO" id="GO:0016491">
    <property type="term" value="F:oxidoreductase activity"/>
    <property type="evidence" value="ECO:0007669"/>
    <property type="project" value="UniProtKB-KW"/>
</dbReference>
<dbReference type="InterPro" id="IPR027443">
    <property type="entry name" value="IPNS-like_sf"/>
</dbReference>
<dbReference type="RefSeq" id="XP_007755064.1">
    <property type="nucleotide sequence ID" value="XM_007756874.1"/>
</dbReference>
<protein>
    <recommendedName>
        <fullName evidence="3">Fe2OG dioxygenase domain-containing protein</fullName>
    </recommendedName>
</protein>
<evidence type="ECO:0000313" key="4">
    <source>
        <dbReference type="EMBL" id="EXJ62410.1"/>
    </source>
</evidence>
<dbReference type="Proteomes" id="UP000019473">
    <property type="component" value="Unassembled WGS sequence"/>
</dbReference>
<dbReference type="InterPro" id="IPR005123">
    <property type="entry name" value="Oxoglu/Fe-dep_dioxygenase_dom"/>
</dbReference>
<keyword evidence="5" id="KW-1185">Reference proteome</keyword>